<dbReference type="GO" id="GO:0008483">
    <property type="term" value="F:transaminase activity"/>
    <property type="evidence" value="ECO:0007669"/>
    <property type="project" value="UniProtKB-KW"/>
</dbReference>
<keyword evidence="4" id="KW-0032">Aminotransferase</keyword>
<dbReference type="PANTHER" id="PTHR30244:SF9">
    <property type="entry name" value="PROTEIN RV3402C"/>
    <property type="match status" value="1"/>
</dbReference>
<comment type="caution">
    <text evidence="4">The sequence shown here is derived from an EMBL/GenBank/DDBJ whole genome shotgun (WGS) entry which is preliminary data.</text>
</comment>
<proteinExistence type="inferred from homology"/>
<dbReference type="InterPro" id="IPR015424">
    <property type="entry name" value="PyrdxlP-dep_Trfase"/>
</dbReference>
<dbReference type="InterPro" id="IPR036188">
    <property type="entry name" value="FAD/NAD-bd_sf"/>
</dbReference>
<protein>
    <submittedName>
        <fullName evidence="4">DegT/DnrJ/EryC1/StrS family aminotransferase</fullName>
    </submittedName>
</protein>
<dbReference type="Pfam" id="PF01041">
    <property type="entry name" value="DegT_DnrJ_EryC1"/>
    <property type="match status" value="1"/>
</dbReference>
<keyword evidence="1 3" id="KW-0663">Pyridoxal phosphate</keyword>
<dbReference type="Gene3D" id="3.50.50.60">
    <property type="entry name" value="FAD/NAD(P)-binding domain"/>
    <property type="match status" value="1"/>
</dbReference>
<evidence type="ECO:0000256" key="3">
    <source>
        <dbReference type="RuleBase" id="RU004508"/>
    </source>
</evidence>
<comment type="similarity">
    <text evidence="2 3">Belongs to the DegT/DnrJ/EryC1 family.</text>
</comment>
<gene>
    <name evidence="4" type="ORF">ACFONA_07445</name>
</gene>
<dbReference type="InterPro" id="IPR015421">
    <property type="entry name" value="PyrdxlP-dep_Trfase_major"/>
</dbReference>
<reference evidence="5" key="1">
    <citation type="journal article" date="2019" name="Int. J. Syst. Evol. Microbiol.">
        <title>The Global Catalogue of Microorganisms (GCM) 10K type strain sequencing project: providing services to taxonomists for standard genome sequencing and annotation.</title>
        <authorList>
            <consortium name="The Broad Institute Genomics Platform"/>
            <consortium name="The Broad Institute Genome Sequencing Center for Infectious Disease"/>
            <person name="Wu L."/>
            <person name="Ma J."/>
        </authorList>
    </citation>
    <scope>NUCLEOTIDE SEQUENCE [LARGE SCALE GENOMIC DNA]</scope>
    <source>
        <strain evidence="5">KCTC 42739</strain>
    </source>
</reference>
<dbReference type="Gene3D" id="3.40.640.10">
    <property type="entry name" value="Type I PLP-dependent aspartate aminotransferase-like (Major domain)"/>
    <property type="match status" value="1"/>
</dbReference>
<sequence>MPRYPLIAPNPPRLSDHVDALRRIEASGVFSNNGAEVQAFERNVTDALFGGHGASIAVANATLGLMVAIRHAARANGRPAGLALMPALTFAATGQAALWAGLTPLVCDIDPDDWSACARTEERLLQQHGDRIAVLVPYATFGNAIDLGRYAWLQKHYDVGVVIDAASSLGTIDAAGHGFGQNAPFAAVYSMHATKTFAVAEGGLIHSGDAGLIATLRAMINFGFEGTRSATLLGLNAKLPEITAVLAQAKLAEIGAICDARAAIEAAYRDSLAGFTLQAVQGLRRAMQFMPVLLPQPLVAKRDAIAARLEREGVGTGRYFSPHLGQQPLFRAEALIEPTPHADDIAARLLSLPITDAMTPADARTIAALFRQACAAETARIPAAPRALPAASTVIVGGGPAGTALLTAASKRGQLAAFAQGLVVVEHDDAIGGGRLGRYAITSDSTATTFLSAVQDNPYPELAAITAHPAGRAVARYTDALGVPLVEAGPLLRATGDRLADIVRAHGGTILTGHDALGTRRTSAGLWSTRLRRRSDGVEFEQLSHDMVIATGGHQPLDRLAVQQVAGESLLAQAGDRLLQSDEVLALGGYAKLADLLAGKRNPRIAVIGGSTSALATIALILKQVPALPFGAGGITLLHRRPLRPFYPSVEAAHADGFDDFSAPDICPVSGFVYRLAGFRLEARDLVLRLLGVDGRAPDPRIATHRITGADDAAARAHLAGADIVIAALGYRPHALPVRTPRGRTIALAAHQGRPMVDRHCRVLDAQDAPLPGLYGIGLAAGFVPWGDLGGEASFSGQANGLWLWQNAVGQMIVDQIFERRAADAPGSARAA</sequence>
<dbReference type="RefSeq" id="WP_261293124.1">
    <property type="nucleotide sequence ID" value="NZ_JANQBK010000003.1"/>
</dbReference>
<dbReference type="Proteomes" id="UP001595713">
    <property type="component" value="Unassembled WGS sequence"/>
</dbReference>
<name>A0ABV7STI3_9SPHN</name>
<organism evidence="4 5">
    <name type="scientific">Sphingomonas hylomeconis</name>
    <dbReference type="NCBI Taxonomy" id="1395958"/>
    <lineage>
        <taxon>Bacteria</taxon>
        <taxon>Pseudomonadati</taxon>
        <taxon>Pseudomonadota</taxon>
        <taxon>Alphaproteobacteria</taxon>
        <taxon>Sphingomonadales</taxon>
        <taxon>Sphingomonadaceae</taxon>
        <taxon>Sphingomonas</taxon>
    </lineage>
</organism>
<dbReference type="SUPFAM" id="SSF51905">
    <property type="entry name" value="FAD/NAD(P)-binding domain"/>
    <property type="match status" value="1"/>
</dbReference>
<dbReference type="EMBL" id="JBHRXP010000002">
    <property type="protein sequence ID" value="MFC3579998.1"/>
    <property type="molecule type" value="Genomic_DNA"/>
</dbReference>
<evidence type="ECO:0000313" key="5">
    <source>
        <dbReference type="Proteomes" id="UP001595713"/>
    </source>
</evidence>
<accession>A0ABV7STI3</accession>
<dbReference type="PRINTS" id="PR00368">
    <property type="entry name" value="FADPNR"/>
</dbReference>
<dbReference type="PANTHER" id="PTHR30244">
    <property type="entry name" value="TRANSAMINASE"/>
    <property type="match status" value="1"/>
</dbReference>
<evidence type="ECO:0000313" key="4">
    <source>
        <dbReference type="EMBL" id="MFC3579998.1"/>
    </source>
</evidence>
<keyword evidence="5" id="KW-1185">Reference proteome</keyword>
<dbReference type="InterPro" id="IPR000653">
    <property type="entry name" value="DegT/StrS_aminotransferase"/>
</dbReference>
<evidence type="ECO:0000256" key="1">
    <source>
        <dbReference type="ARBA" id="ARBA00022898"/>
    </source>
</evidence>
<evidence type="ECO:0000256" key="2">
    <source>
        <dbReference type="ARBA" id="ARBA00037999"/>
    </source>
</evidence>
<keyword evidence="4" id="KW-0808">Transferase</keyword>
<dbReference type="SUPFAM" id="SSF53383">
    <property type="entry name" value="PLP-dependent transferases"/>
    <property type="match status" value="1"/>
</dbReference>